<evidence type="ECO:0000256" key="5">
    <source>
        <dbReference type="SAM" id="Phobius"/>
    </source>
</evidence>
<dbReference type="PANTHER" id="PTHR13146">
    <property type="match status" value="1"/>
</dbReference>
<feature type="transmembrane region" description="Helical" evidence="5">
    <location>
        <begin position="323"/>
        <end position="347"/>
    </location>
</feature>
<feature type="transmembrane region" description="Helical" evidence="5">
    <location>
        <begin position="257"/>
        <end position="286"/>
    </location>
</feature>
<dbReference type="GO" id="GO:0016020">
    <property type="term" value="C:membrane"/>
    <property type="evidence" value="ECO:0007669"/>
    <property type="project" value="UniProtKB-SubCell"/>
</dbReference>
<sequence length="384" mass="42950">MVWTKKQMILAFVMVSTGSINTISAKWTDRIVSENRHGNVVNFNHPFLQADCMFMGEMTCMAAFYILRFLRRRARKGASELALDSDQNTKFPPLVFYLPAICDMTATSMMYLGLTLTYASSFQMLRGAVIVFTGLLSVGFLGRRLRYFHWLGIVLVLIGLVVVGLSDFISSSKTNQDLNGVITGDLLIIMAQIVTATQMVIEERFVIKHNIPPLLAVGWEGTFGFLTLSVLLVPMYYIPAGKLSGNENGTLEDAIDAFVQIGNSALLAFSLLMNIVSIAFFNFAGISVTKELSATTRMVLDSVRTFVIWVFTLIVQWETFQYLQPIGFIILMLGMMLYNDVIILPFLRQRGVIQDQRVLEAIPVLEEVDEKDKGSTYGSTVDPF</sequence>
<dbReference type="InterPro" id="IPR037185">
    <property type="entry name" value="EmrE-like"/>
</dbReference>
<comment type="caution">
    <text evidence="7">The sequence shown here is derived from an EMBL/GenBank/DDBJ whole genome shotgun (WGS) entry which is preliminary data.</text>
</comment>
<accession>A0AAW0SPU6</accession>
<feature type="transmembrane region" description="Helical" evidence="5">
    <location>
        <begin position="91"/>
        <end position="112"/>
    </location>
</feature>
<feature type="transmembrane region" description="Helical" evidence="5">
    <location>
        <begin position="298"/>
        <end position="317"/>
    </location>
</feature>
<proteinExistence type="predicted"/>
<evidence type="ECO:0000313" key="8">
    <source>
        <dbReference type="Proteomes" id="UP001487740"/>
    </source>
</evidence>
<dbReference type="SUPFAM" id="SSF103481">
    <property type="entry name" value="Multidrug resistance efflux transporter EmrE"/>
    <property type="match status" value="1"/>
</dbReference>
<keyword evidence="8" id="KW-1185">Reference proteome</keyword>
<feature type="transmembrane region" description="Helical" evidence="5">
    <location>
        <begin position="148"/>
        <end position="169"/>
    </location>
</feature>
<dbReference type="Proteomes" id="UP001487740">
    <property type="component" value="Unassembled WGS sequence"/>
</dbReference>
<feature type="domain" description="EamA" evidence="6">
    <location>
        <begin position="91"/>
        <end position="163"/>
    </location>
</feature>
<dbReference type="InterPro" id="IPR012404">
    <property type="entry name" value="UCP036436"/>
</dbReference>
<dbReference type="PANTHER" id="PTHR13146:SF0">
    <property type="entry name" value="SOLUTE CARRIER FAMILY 35 MEMBER F6"/>
    <property type="match status" value="1"/>
</dbReference>
<dbReference type="Gene3D" id="1.10.3730.20">
    <property type="match status" value="1"/>
</dbReference>
<dbReference type="Pfam" id="PF00892">
    <property type="entry name" value="EamA"/>
    <property type="match status" value="1"/>
</dbReference>
<feature type="transmembrane region" description="Helical" evidence="5">
    <location>
        <begin position="48"/>
        <end position="70"/>
    </location>
</feature>
<name>A0AAW0SPU6_SCYPA</name>
<reference evidence="7 8" key="1">
    <citation type="submission" date="2023-03" db="EMBL/GenBank/DDBJ databases">
        <title>High-quality genome of Scylla paramamosain provides insights in environmental adaptation.</title>
        <authorList>
            <person name="Zhang L."/>
        </authorList>
    </citation>
    <scope>NUCLEOTIDE SEQUENCE [LARGE SCALE GENOMIC DNA]</scope>
    <source>
        <strain evidence="7">LZ_2023a</strain>
        <tissue evidence="7">Muscle</tissue>
    </source>
</reference>
<protein>
    <recommendedName>
        <fullName evidence="6">EamA domain-containing protein</fullName>
    </recommendedName>
</protein>
<dbReference type="PIRSF" id="PIRSF036436">
    <property type="entry name" value="UCP036436"/>
    <property type="match status" value="1"/>
</dbReference>
<evidence type="ECO:0000256" key="4">
    <source>
        <dbReference type="ARBA" id="ARBA00023136"/>
    </source>
</evidence>
<dbReference type="EMBL" id="JARAKH010000047">
    <property type="protein sequence ID" value="KAK8377350.1"/>
    <property type="molecule type" value="Genomic_DNA"/>
</dbReference>
<evidence type="ECO:0000256" key="2">
    <source>
        <dbReference type="ARBA" id="ARBA00022692"/>
    </source>
</evidence>
<organism evidence="7 8">
    <name type="scientific">Scylla paramamosain</name>
    <name type="common">Mud crab</name>
    <dbReference type="NCBI Taxonomy" id="85552"/>
    <lineage>
        <taxon>Eukaryota</taxon>
        <taxon>Metazoa</taxon>
        <taxon>Ecdysozoa</taxon>
        <taxon>Arthropoda</taxon>
        <taxon>Crustacea</taxon>
        <taxon>Multicrustacea</taxon>
        <taxon>Malacostraca</taxon>
        <taxon>Eumalacostraca</taxon>
        <taxon>Eucarida</taxon>
        <taxon>Decapoda</taxon>
        <taxon>Pleocyemata</taxon>
        <taxon>Brachyura</taxon>
        <taxon>Eubrachyura</taxon>
        <taxon>Portunoidea</taxon>
        <taxon>Portunidae</taxon>
        <taxon>Portuninae</taxon>
        <taxon>Scylla</taxon>
    </lineage>
</organism>
<keyword evidence="2 5" id="KW-0812">Transmembrane</keyword>
<comment type="subcellular location">
    <subcellularLocation>
        <location evidence="1">Membrane</location>
        <topology evidence="1">Multi-pass membrane protein</topology>
    </subcellularLocation>
</comment>
<feature type="transmembrane region" description="Helical" evidence="5">
    <location>
        <begin position="181"/>
        <end position="201"/>
    </location>
</feature>
<feature type="transmembrane region" description="Helical" evidence="5">
    <location>
        <begin position="124"/>
        <end position="141"/>
    </location>
</feature>
<gene>
    <name evidence="7" type="ORF">O3P69_013763</name>
</gene>
<evidence type="ECO:0000313" key="7">
    <source>
        <dbReference type="EMBL" id="KAK8377350.1"/>
    </source>
</evidence>
<evidence type="ECO:0000259" key="6">
    <source>
        <dbReference type="Pfam" id="PF00892"/>
    </source>
</evidence>
<dbReference type="InterPro" id="IPR000620">
    <property type="entry name" value="EamA_dom"/>
</dbReference>
<dbReference type="AlphaFoldDB" id="A0AAW0SPU6"/>
<keyword evidence="4 5" id="KW-0472">Membrane</keyword>
<evidence type="ECO:0000256" key="1">
    <source>
        <dbReference type="ARBA" id="ARBA00004141"/>
    </source>
</evidence>
<feature type="transmembrane region" description="Helical" evidence="5">
    <location>
        <begin position="213"/>
        <end position="237"/>
    </location>
</feature>
<keyword evidence="3 5" id="KW-1133">Transmembrane helix</keyword>
<evidence type="ECO:0000256" key="3">
    <source>
        <dbReference type="ARBA" id="ARBA00022989"/>
    </source>
</evidence>